<gene>
    <name evidence="2" type="ORF">DDQ50_14530</name>
</gene>
<dbReference type="Pfam" id="PF18566">
    <property type="entry name" value="Ldi"/>
    <property type="match status" value="1"/>
</dbReference>
<evidence type="ECO:0000313" key="2">
    <source>
        <dbReference type="EMBL" id="PVZ93532.1"/>
    </source>
</evidence>
<evidence type="ECO:0000313" key="3">
    <source>
        <dbReference type="Proteomes" id="UP000244893"/>
    </source>
</evidence>
<dbReference type="Proteomes" id="UP000244893">
    <property type="component" value="Unassembled WGS sequence"/>
</dbReference>
<reference evidence="2 3" key="1">
    <citation type="submission" date="2018-05" db="EMBL/GenBank/DDBJ databases">
        <title>Amnibacterium sp. M8JJ-5, whole genome shotgun sequence.</title>
        <authorList>
            <person name="Tuo L."/>
        </authorList>
    </citation>
    <scope>NUCLEOTIDE SEQUENCE [LARGE SCALE GENOMIC DNA]</scope>
    <source>
        <strain evidence="2 3">M8JJ-5</strain>
    </source>
</reference>
<dbReference type="EMBL" id="QEOP01000003">
    <property type="protein sequence ID" value="PVZ93532.1"/>
    <property type="molecule type" value="Genomic_DNA"/>
</dbReference>
<keyword evidence="3" id="KW-1185">Reference proteome</keyword>
<dbReference type="InterPro" id="IPR041411">
    <property type="entry name" value="Ldi"/>
</dbReference>
<name>A0A2V1HPJ5_9MICO</name>
<organism evidence="2 3">
    <name type="scientific">Amnibacterium flavum</name>
    <dbReference type="NCBI Taxonomy" id="2173173"/>
    <lineage>
        <taxon>Bacteria</taxon>
        <taxon>Bacillati</taxon>
        <taxon>Actinomycetota</taxon>
        <taxon>Actinomycetes</taxon>
        <taxon>Micrococcales</taxon>
        <taxon>Microbacteriaceae</taxon>
        <taxon>Amnibacterium</taxon>
    </lineage>
</organism>
<sequence length="514" mass="57522">MPKTITAPPFQPGVAPTPAESGEILSEDQLGHLRHFDNISRLPDNDWSGMLQRVPFQDDGATVRYQLAYASFALALTHLHRLPAAPGLFQPMLTRLIEKMLLPTVWGYWRDVSRGGGALNSYIQRDPEWDPVARENIMYSGYLQTMITLNRYLFDDRRFDAPDSIVLDTASPFWGGSSHRFTYDRESLNENLYWQLVENGYLGIACQPNCIFQICIQPSILSYRLNDFITGGARADEITAGYKRAWEEFGQLDETGHFTCFVQYDLKNPIHASDITVNAWLGTLLNMWDPALVRDRYSAFMEGELKQAGPGELFVTQPSGSIEAQLMSPMAWVAPWASEIGDQATVDGLLAYADSHLGREWRDGGLFYRRNDTAADDLGRATLVDPLSGNVMLGYSRLNIPDGLWRLYNRPLAPDHHRTPALVRVADDIDVSQAVFDRDAARLTFRVRRRTDLPLRGRSADAGTVEIGRLGGQGEWELRRGSEIISSGTGDTLVVECPTEATTFTLTKRGGDHG</sequence>
<comment type="caution">
    <text evidence="2">The sequence shown here is derived from an EMBL/GenBank/DDBJ whole genome shotgun (WGS) entry which is preliminary data.</text>
</comment>
<accession>A0A2V1HPJ5</accession>
<feature type="domain" description="Linalool dehydratase/isomerase" evidence="1">
    <location>
        <begin position="64"/>
        <end position="373"/>
    </location>
</feature>
<dbReference type="OrthoDB" id="3561361at2"/>
<proteinExistence type="predicted"/>
<dbReference type="AlphaFoldDB" id="A0A2V1HPJ5"/>
<dbReference type="RefSeq" id="WP_116757517.1">
    <property type="nucleotide sequence ID" value="NZ_JBHUEX010000001.1"/>
</dbReference>
<evidence type="ECO:0000259" key="1">
    <source>
        <dbReference type="Pfam" id="PF18566"/>
    </source>
</evidence>
<protein>
    <recommendedName>
        <fullName evidence="1">Linalool dehydratase/isomerase domain-containing protein</fullName>
    </recommendedName>
</protein>